<proteinExistence type="inferred from homology"/>
<feature type="transmembrane region" description="Helical" evidence="7">
    <location>
        <begin position="46"/>
        <end position="66"/>
    </location>
</feature>
<evidence type="ECO:0000313" key="8">
    <source>
        <dbReference type="EMBL" id="GGN15706.1"/>
    </source>
</evidence>
<comment type="caution">
    <text evidence="8">The sequence shown here is derived from an EMBL/GenBank/DDBJ whole genome shotgun (WGS) entry which is preliminary data.</text>
</comment>
<keyword evidence="3 7" id="KW-0812">Transmembrane</keyword>
<feature type="transmembrane region" description="Helical" evidence="7">
    <location>
        <begin position="186"/>
        <end position="207"/>
    </location>
</feature>
<feature type="transmembrane region" description="Helical" evidence="7">
    <location>
        <begin position="6"/>
        <end position="30"/>
    </location>
</feature>
<dbReference type="AlphaFoldDB" id="A0A830GBG3"/>
<feature type="transmembrane region" description="Helical" evidence="7">
    <location>
        <begin position="128"/>
        <end position="150"/>
    </location>
</feature>
<keyword evidence="9" id="KW-1185">Reference proteome</keyword>
<evidence type="ECO:0000256" key="4">
    <source>
        <dbReference type="ARBA" id="ARBA00022989"/>
    </source>
</evidence>
<evidence type="ECO:0000313" key="9">
    <source>
        <dbReference type="Proteomes" id="UP000608850"/>
    </source>
</evidence>
<reference evidence="8 9" key="1">
    <citation type="journal article" date="2019" name="Int. J. Syst. Evol. Microbiol.">
        <title>The Global Catalogue of Microorganisms (GCM) 10K type strain sequencing project: providing services to taxonomists for standard genome sequencing and annotation.</title>
        <authorList>
            <consortium name="The Broad Institute Genomics Platform"/>
            <consortium name="The Broad Institute Genome Sequencing Center for Infectious Disease"/>
            <person name="Wu L."/>
            <person name="Ma J."/>
        </authorList>
    </citation>
    <scope>NUCLEOTIDE SEQUENCE [LARGE SCALE GENOMIC DNA]</scope>
    <source>
        <strain evidence="8 9">JCM 16331</strain>
    </source>
</reference>
<evidence type="ECO:0000256" key="6">
    <source>
        <dbReference type="SAM" id="MobiDB-lite"/>
    </source>
</evidence>
<organism evidence="8 9">
    <name type="scientific">Halarchaeum nitratireducens</name>
    <dbReference type="NCBI Taxonomy" id="489913"/>
    <lineage>
        <taxon>Archaea</taxon>
        <taxon>Methanobacteriati</taxon>
        <taxon>Methanobacteriota</taxon>
        <taxon>Stenosarchaea group</taxon>
        <taxon>Halobacteria</taxon>
        <taxon>Halobacteriales</taxon>
        <taxon>Halobacteriaceae</taxon>
    </lineage>
</organism>
<comment type="similarity">
    <text evidence="2">Belongs to the autoinducer-2 exporter (AI-2E) (TC 2.A.86) family.</text>
</comment>
<comment type="subcellular location">
    <subcellularLocation>
        <location evidence="1">Membrane</location>
        <topology evidence="1">Multi-pass membrane protein</topology>
    </subcellularLocation>
</comment>
<sequence length="371" mass="39835">MAAVLAGVLAFVVYSFIGTFVFGVFVYYAVRPVYRRLRTRIRPPTLAAMVSLLVFAFPALLLLAYASAIGLQELNSYIAAHPDSFQQLESVVAPYVDVASVVRDPQSILSSSDTLAALEGAIKAAQGYLGFFGSVALHTFVMFTIAFYLLRDDGRLASWFHRRFDDAEGVVHAYAKRVDTDFSNIFFGNILNAVITAIIGAISYSLLDYVAPAGVGVPYPALLGVLTGIASLVPVVGIKLIYVPVTVLLAVRAATAGPETFWFPALYVAVSFVIVDVVPDLVLRPYVSGRNLHLGMVMLAYIFGPLLFGWYGIFLGPMLLVLIVHFVRLVLPELLAGAPIKSEPVGPSTTTAGTVQTSLDDVAQGGTSDDD</sequence>
<dbReference type="GO" id="GO:0016020">
    <property type="term" value="C:membrane"/>
    <property type="evidence" value="ECO:0007669"/>
    <property type="project" value="UniProtKB-SubCell"/>
</dbReference>
<feature type="compositionally biased region" description="Polar residues" evidence="6">
    <location>
        <begin position="347"/>
        <end position="359"/>
    </location>
</feature>
<feature type="transmembrane region" description="Helical" evidence="7">
    <location>
        <begin position="298"/>
        <end position="331"/>
    </location>
</feature>
<dbReference type="PANTHER" id="PTHR21716:SF4">
    <property type="entry name" value="TRANSMEMBRANE PROTEIN 245"/>
    <property type="match status" value="1"/>
</dbReference>
<dbReference type="PANTHER" id="PTHR21716">
    <property type="entry name" value="TRANSMEMBRANE PROTEIN"/>
    <property type="match status" value="1"/>
</dbReference>
<feature type="transmembrane region" description="Helical" evidence="7">
    <location>
        <begin position="261"/>
        <end position="278"/>
    </location>
</feature>
<evidence type="ECO:0000256" key="5">
    <source>
        <dbReference type="ARBA" id="ARBA00023136"/>
    </source>
</evidence>
<keyword evidence="4 7" id="KW-1133">Transmembrane helix</keyword>
<evidence type="ECO:0000256" key="1">
    <source>
        <dbReference type="ARBA" id="ARBA00004141"/>
    </source>
</evidence>
<dbReference type="Proteomes" id="UP000608850">
    <property type="component" value="Unassembled WGS sequence"/>
</dbReference>
<dbReference type="Pfam" id="PF01594">
    <property type="entry name" value="AI-2E_transport"/>
    <property type="match status" value="1"/>
</dbReference>
<name>A0A830GBG3_9EURY</name>
<evidence type="ECO:0000256" key="2">
    <source>
        <dbReference type="ARBA" id="ARBA00009773"/>
    </source>
</evidence>
<dbReference type="InterPro" id="IPR002549">
    <property type="entry name" value="AI-2E-like"/>
</dbReference>
<gene>
    <name evidence="8" type="ORF">GCM10009021_15130</name>
</gene>
<accession>A0A830GBG3</accession>
<keyword evidence="5 7" id="KW-0472">Membrane</keyword>
<feature type="region of interest" description="Disordered" evidence="6">
    <location>
        <begin position="344"/>
        <end position="371"/>
    </location>
</feature>
<protein>
    <submittedName>
        <fullName evidence="8">AI-2E family transporter</fullName>
    </submittedName>
</protein>
<evidence type="ECO:0000256" key="7">
    <source>
        <dbReference type="SAM" id="Phobius"/>
    </source>
</evidence>
<feature type="transmembrane region" description="Helical" evidence="7">
    <location>
        <begin position="219"/>
        <end position="249"/>
    </location>
</feature>
<evidence type="ECO:0000256" key="3">
    <source>
        <dbReference type="ARBA" id="ARBA00022692"/>
    </source>
</evidence>
<dbReference type="EMBL" id="BMOQ01000004">
    <property type="protein sequence ID" value="GGN15706.1"/>
    <property type="molecule type" value="Genomic_DNA"/>
</dbReference>